<keyword evidence="2" id="KW-0813">Transport</keyword>
<sequence>MKQADKTLLVLAIASICSASVSADTLRDSLKNGTFSAEIRNVVVQSSYTDAIGEAGVTNNNNSGGTAISIKYETAPYSGLKFGIAFQHGQDWKLQDESTGLSIKGGEDEHRVSITSTSLEQAYIDYAFNQETSNTSIRLGRQKIVSPLIMNSGVFPMKDTFDAVVITNKDLPDTTLKLMYIDSWIMRYGDAASASPTQNDIHYENPLYSLYLNNNSLAGLNVEGQWLINDNNSKAGDPPTAAVTADGYQAGFLGLTYKIPQTSWVLGAKVLTADYDTLSDTGYWGVKAQTKLGDYTVKLAYTDVDDARNFPGTLGHVPMFRAYHSTVTSEIFAGLKTTSLSVSSGFGIPGFSSGITYAMWDQSATGMANSGKNFDGGSELALDLKYKFQTFEGLSSRIQLSQMDYDQAGDDDQTYLRATLNYAF</sequence>
<evidence type="ECO:0000256" key="4">
    <source>
        <dbReference type="SAM" id="SignalP"/>
    </source>
</evidence>
<feature type="signal peptide" evidence="4">
    <location>
        <begin position="1"/>
        <end position="23"/>
    </location>
</feature>
<feature type="chain" id="PRO_5011542799" evidence="4">
    <location>
        <begin position="24"/>
        <end position="424"/>
    </location>
</feature>
<dbReference type="InterPro" id="IPR023614">
    <property type="entry name" value="Porin_dom_sf"/>
</dbReference>
<accession>A0A1H9EW62</accession>
<organism evidence="5 6">
    <name type="scientific">Amphritea atlantica</name>
    <dbReference type="NCBI Taxonomy" id="355243"/>
    <lineage>
        <taxon>Bacteria</taxon>
        <taxon>Pseudomonadati</taxon>
        <taxon>Pseudomonadota</taxon>
        <taxon>Gammaproteobacteria</taxon>
        <taxon>Oceanospirillales</taxon>
        <taxon>Oceanospirillaceae</taxon>
        <taxon>Amphritea</taxon>
    </lineage>
</organism>
<dbReference type="RefSeq" id="WP_091355050.1">
    <property type="nucleotide sequence ID" value="NZ_AP025284.1"/>
</dbReference>
<evidence type="ECO:0000256" key="2">
    <source>
        <dbReference type="ARBA" id="ARBA00022448"/>
    </source>
</evidence>
<name>A0A1H9EW62_9GAMM</name>
<dbReference type="InterPro" id="IPR005318">
    <property type="entry name" value="OM_porin_bac"/>
</dbReference>
<proteinExistence type="inferred from homology"/>
<evidence type="ECO:0000313" key="6">
    <source>
        <dbReference type="Proteomes" id="UP000198749"/>
    </source>
</evidence>
<dbReference type="SUPFAM" id="SSF56935">
    <property type="entry name" value="Porins"/>
    <property type="match status" value="1"/>
</dbReference>
<keyword evidence="6" id="KW-1185">Reference proteome</keyword>
<evidence type="ECO:0000256" key="3">
    <source>
        <dbReference type="ARBA" id="ARBA00022729"/>
    </source>
</evidence>
<reference evidence="6" key="1">
    <citation type="submission" date="2016-10" db="EMBL/GenBank/DDBJ databases">
        <authorList>
            <person name="Varghese N."/>
            <person name="Submissions S."/>
        </authorList>
    </citation>
    <scope>NUCLEOTIDE SEQUENCE [LARGE SCALE GENOMIC DNA]</scope>
    <source>
        <strain evidence="6">DSM 18887</strain>
    </source>
</reference>
<dbReference type="OrthoDB" id="9767539at2"/>
<dbReference type="EMBL" id="FOGB01000002">
    <property type="protein sequence ID" value="SEQ30006.1"/>
    <property type="molecule type" value="Genomic_DNA"/>
</dbReference>
<gene>
    <name evidence="5" type="ORF">SAMN03080615_01110</name>
</gene>
<evidence type="ECO:0000313" key="5">
    <source>
        <dbReference type="EMBL" id="SEQ30006.1"/>
    </source>
</evidence>
<protein>
    <submittedName>
        <fullName evidence="5">Outer membrane porin, OprD family</fullName>
    </submittedName>
</protein>
<keyword evidence="3 4" id="KW-0732">Signal</keyword>
<dbReference type="Gene3D" id="2.40.160.10">
    <property type="entry name" value="Porin"/>
    <property type="match status" value="1"/>
</dbReference>
<dbReference type="AlphaFoldDB" id="A0A1H9EW62"/>
<dbReference type="Proteomes" id="UP000198749">
    <property type="component" value="Unassembled WGS sequence"/>
</dbReference>
<dbReference type="GO" id="GO:0016020">
    <property type="term" value="C:membrane"/>
    <property type="evidence" value="ECO:0007669"/>
    <property type="project" value="InterPro"/>
</dbReference>
<dbReference type="Pfam" id="PF03573">
    <property type="entry name" value="OprD"/>
    <property type="match status" value="1"/>
</dbReference>
<evidence type="ECO:0000256" key="1">
    <source>
        <dbReference type="ARBA" id="ARBA00009075"/>
    </source>
</evidence>
<dbReference type="STRING" id="355243.SAMN03080615_01110"/>
<comment type="similarity">
    <text evidence="1">Belongs to the outer membrane porin (Opr) (TC 1.B.25) family.</text>
</comment>